<keyword evidence="1" id="KW-0812">Transmembrane</keyword>
<comment type="caution">
    <text evidence="2">The sequence shown here is derived from an EMBL/GenBank/DDBJ whole genome shotgun (WGS) entry which is preliminary data.</text>
</comment>
<organism evidence="2 3">
    <name type="scientific">Cinchona calisaya</name>
    <dbReference type="NCBI Taxonomy" id="153742"/>
    <lineage>
        <taxon>Eukaryota</taxon>
        <taxon>Viridiplantae</taxon>
        <taxon>Streptophyta</taxon>
        <taxon>Embryophyta</taxon>
        <taxon>Tracheophyta</taxon>
        <taxon>Spermatophyta</taxon>
        <taxon>Magnoliopsida</taxon>
        <taxon>eudicotyledons</taxon>
        <taxon>Gunneridae</taxon>
        <taxon>Pentapetalae</taxon>
        <taxon>asterids</taxon>
        <taxon>lamiids</taxon>
        <taxon>Gentianales</taxon>
        <taxon>Rubiaceae</taxon>
        <taxon>Cinchonoideae</taxon>
        <taxon>Cinchoneae</taxon>
        <taxon>Cinchona</taxon>
    </lineage>
</organism>
<proteinExistence type="predicted"/>
<keyword evidence="1" id="KW-1133">Transmembrane helix</keyword>
<keyword evidence="1" id="KW-0472">Membrane</keyword>
<evidence type="ECO:0000313" key="2">
    <source>
        <dbReference type="EMBL" id="KAL3538028.1"/>
    </source>
</evidence>
<keyword evidence="3" id="KW-1185">Reference proteome</keyword>
<protein>
    <recommendedName>
        <fullName evidence="4">UBN2 domain-containing protein</fullName>
    </recommendedName>
</protein>
<evidence type="ECO:0000256" key="1">
    <source>
        <dbReference type="SAM" id="Phobius"/>
    </source>
</evidence>
<accession>A0ABD3B3D2</accession>
<name>A0ABD3B3D2_9GENT</name>
<dbReference type="Proteomes" id="UP001630127">
    <property type="component" value="Unassembled WGS sequence"/>
</dbReference>
<dbReference type="Pfam" id="PF14223">
    <property type="entry name" value="Retrotran_gag_2"/>
    <property type="match status" value="1"/>
</dbReference>
<evidence type="ECO:0000313" key="3">
    <source>
        <dbReference type="Proteomes" id="UP001630127"/>
    </source>
</evidence>
<evidence type="ECO:0008006" key="4">
    <source>
        <dbReference type="Google" id="ProtNLM"/>
    </source>
</evidence>
<dbReference type="AlphaFoldDB" id="A0ABD3B3D2"/>
<dbReference type="EMBL" id="JBJUIK010000001">
    <property type="protein sequence ID" value="KAL3538028.1"/>
    <property type="molecule type" value="Genomic_DNA"/>
</dbReference>
<feature type="transmembrane region" description="Helical" evidence="1">
    <location>
        <begin position="154"/>
        <end position="177"/>
    </location>
</feature>
<reference evidence="2 3" key="1">
    <citation type="submission" date="2024-11" db="EMBL/GenBank/DDBJ databases">
        <title>A near-complete genome assembly of Cinchona calisaya.</title>
        <authorList>
            <person name="Lian D.C."/>
            <person name="Zhao X.W."/>
            <person name="Wei L."/>
        </authorList>
    </citation>
    <scope>NUCLEOTIDE SEQUENCE [LARGE SCALE GENOMIC DNA]</scope>
    <source>
        <tissue evidence="2">Nenye</tissue>
    </source>
</reference>
<gene>
    <name evidence="2" type="ORF">ACH5RR_001394</name>
</gene>
<sequence>MEAHENIDKMYCRFNDIVKDLEGLGKEYSLGEKNRKILNVLPKEWESKSIAIEESKVLNFMPIDSLIDSLTSFELKMKYKVQDEEEARANRSIALKASQNNRCFKFGQVGHFANETPSKKKKGSRKPHFNNFQIHGMIAIRMEKLKKNMRTIKWLLWHLAIMRYPLVVILVMIRVIMMMMMLNNLFLKCMNI</sequence>